<reference evidence="3" key="1">
    <citation type="journal article" date="2021" name="PeerJ">
        <title>Extensive microbial diversity within the chicken gut microbiome revealed by metagenomics and culture.</title>
        <authorList>
            <person name="Gilroy R."/>
            <person name="Ravi A."/>
            <person name="Getino M."/>
            <person name="Pursley I."/>
            <person name="Horton D.L."/>
            <person name="Alikhan N.F."/>
            <person name="Baker D."/>
            <person name="Gharbi K."/>
            <person name="Hall N."/>
            <person name="Watson M."/>
            <person name="Adriaenssens E.M."/>
            <person name="Foster-Nyarko E."/>
            <person name="Jarju S."/>
            <person name="Secka A."/>
            <person name="Antonio M."/>
            <person name="Oren A."/>
            <person name="Chaudhuri R.R."/>
            <person name="La Ragione R."/>
            <person name="Hildebrand F."/>
            <person name="Pallen M.J."/>
        </authorList>
    </citation>
    <scope>NUCLEOTIDE SEQUENCE</scope>
    <source>
        <strain evidence="3">5032</strain>
    </source>
</reference>
<dbReference type="EMBL" id="DWZD01000025">
    <property type="protein sequence ID" value="HJA78713.1"/>
    <property type="molecule type" value="Genomic_DNA"/>
</dbReference>
<sequence length="235" mass="25730">MKIIGLLGGMHWESTAAYYQTINEAVRAQRGGVHSAHCLVYSVDYQPIRQSMLVGQWGDVGQALALAARSLEGGGADFIVICTNLMHKVAASVRAAVGIPLLHVADVAACRLRAAGCSRVGLLGTRPVMEQDFHRQPLEQRGLEVIIPRKDDRIWCQDLIFQELWCGPLRDEARQRLRRILADMAAGGAEIILVACTALAPHLCHEDAPVPLWESDYLHACEAARVALEDVPLPE</sequence>
<dbReference type="Pfam" id="PF01177">
    <property type="entry name" value="Asp_Glu_race"/>
    <property type="match status" value="1"/>
</dbReference>
<organism evidence="3 4">
    <name type="scientific">Candidatus Desulfovibrio intestinavium</name>
    <dbReference type="NCBI Taxonomy" id="2838534"/>
    <lineage>
        <taxon>Bacteria</taxon>
        <taxon>Pseudomonadati</taxon>
        <taxon>Thermodesulfobacteriota</taxon>
        <taxon>Desulfovibrionia</taxon>
        <taxon>Desulfovibrionales</taxon>
        <taxon>Desulfovibrionaceae</taxon>
        <taxon>Desulfovibrio</taxon>
    </lineage>
</organism>
<gene>
    <name evidence="3" type="ORF">H9784_03940</name>
</gene>
<dbReference type="AlphaFoldDB" id="A0A9D2HN45"/>
<dbReference type="InterPro" id="IPR004380">
    <property type="entry name" value="Asp_race"/>
</dbReference>
<evidence type="ECO:0000256" key="1">
    <source>
        <dbReference type="ARBA" id="ARBA00007847"/>
    </source>
</evidence>
<protein>
    <submittedName>
        <fullName evidence="3">Amino acid racemase</fullName>
        <ecNumber evidence="3">5.1.1.-</ecNumber>
    </submittedName>
</protein>
<dbReference type="PANTHER" id="PTHR21198">
    <property type="entry name" value="GLUTAMATE RACEMASE"/>
    <property type="match status" value="1"/>
</dbReference>
<dbReference type="Proteomes" id="UP000823821">
    <property type="component" value="Unassembled WGS sequence"/>
</dbReference>
<evidence type="ECO:0000313" key="3">
    <source>
        <dbReference type="EMBL" id="HJA78713.1"/>
    </source>
</evidence>
<evidence type="ECO:0000256" key="2">
    <source>
        <dbReference type="ARBA" id="ARBA00023235"/>
    </source>
</evidence>
<keyword evidence="2 3" id="KW-0413">Isomerase</keyword>
<reference evidence="3" key="2">
    <citation type="submission" date="2021-04" db="EMBL/GenBank/DDBJ databases">
        <authorList>
            <person name="Gilroy R."/>
        </authorList>
    </citation>
    <scope>NUCLEOTIDE SEQUENCE</scope>
    <source>
        <strain evidence="3">5032</strain>
    </source>
</reference>
<name>A0A9D2HN45_9BACT</name>
<dbReference type="Gene3D" id="3.40.50.1860">
    <property type="match status" value="2"/>
</dbReference>
<dbReference type="NCBIfam" id="TIGR00035">
    <property type="entry name" value="asp_race"/>
    <property type="match status" value="1"/>
</dbReference>
<accession>A0A9D2HN45</accession>
<comment type="similarity">
    <text evidence="1">Belongs to the aspartate/glutamate racemases family.</text>
</comment>
<evidence type="ECO:0000313" key="4">
    <source>
        <dbReference type="Proteomes" id="UP000823821"/>
    </source>
</evidence>
<dbReference type="EC" id="5.1.1.-" evidence="3"/>
<comment type="caution">
    <text evidence="3">The sequence shown here is derived from an EMBL/GenBank/DDBJ whole genome shotgun (WGS) entry which is preliminary data.</text>
</comment>
<proteinExistence type="inferred from homology"/>
<dbReference type="PANTHER" id="PTHR21198:SF7">
    <property type="entry name" value="ASPARTATE-GLUTAMATE RACEMASE FAMILY"/>
    <property type="match status" value="1"/>
</dbReference>
<dbReference type="SUPFAM" id="SSF53681">
    <property type="entry name" value="Aspartate/glutamate racemase"/>
    <property type="match status" value="2"/>
</dbReference>
<dbReference type="InterPro" id="IPR001920">
    <property type="entry name" value="Asp/Glu_race"/>
</dbReference>
<dbReference type="GO" id="GO:0047661">
    <property type="term" value="F:amino-acid racemase activity"/>
    <property type="evidence" value="ECO:0007669"/>
    <property type="project" value="InterPro"/>
</dbReference>
<dbReference type="InterPro" id="IPR015942">
    <property type="entry name" value="Asp/Glu/hydantoin_racemase"/>
</dbReference>